<feature type="transmembrane region" description="Helical" evidence="11">
    <location>
        <begin position="169"/>
        <end position="192"/>
    </location>
</feature>
<name>A0A4S2CRS1_STEMA</name>
<evidence type="ECO:0000256" key="4">
    <source>
        <dbReference type="ARBA" id="ARBA00022553"/>
    </source>
</evidence>
<comment type="catalytic activity">
    <reaction evidence="1">
        <text>ATP + protein L-histidine = ADP + protein N-phospho-L-histidine.</text>
        <dbReference type="EC" id="2.7.13.3"/>
    </reaction>
</comment>
<dbReference type="Proteomes" id="UP000306631">
    <property type="component" value="Unassembled WGS sequence"/>
</dbReference>
<proteinExistence type="predicted"/>
<dbReference type="InterPro" id="IPR003594">
    <property type="entry name" value="HATPase_dom"/>
</dbReference>
<dbReference type="InterPro" id="IPR005467">
    <property type="entry name" value="His_kinase_dom"/>
</dbReference>
<dbReference type="SUPFAM" id="SSF47384">
    <property type="entry name" value="Homodimeric domain of signal transducing histidine kinase"/>
    <property type="match status" value="1"/>
</dbReference>
<dbReference type="Gene3D" id="1.10.287.130">
    <property type="match status" value="1"/>
</dbReference>
<keyword evidence="6 11" id="KW-0812">Transmembrane</keyword>
<keyword evidence="7 13" id="KW-0418">Kinase</keyword>
<evidence type="ECO:0000313" key="14">
    <source>
        <dbReference type="Proteomes" id="UP000306631"/>
    </source>
</evidence>
<gene>
    <name evidence="13" type="ORF">E5352_19170</name>
</gene>
<evidence type="ECO:0000313" key="13">
    <source>
        <dbReference type="EMBL" id="TGY31031.1"/>
    </source>
</evidence>
<dbReference type="InterPro" id="IPR050428">
    <property type="entry name" value="TCS_sensor_his_kinase"/>
</dbReference>
<dbReference type="GO" id="GO:0000155">
    <property type="term" value="F:phosphorelay sensor kinase activity"/>
    <property type="evidence" value="ECO:0007669"/>
    <property type="project" value="InterPro"/>
</dbReference>
<accession>A0A4S2CRS1</accession>
<feature type="domain" description="Histidine kinase" evidence="12">
    <location>
        <begin position="253"/>
        <end position="457"/>
    </location>
</feature>
<evidence type="ECO:0000259" key="12">
    <source>
        <dbReference type="PROSITE" id="PS50109"/>
    </source>
</evidence>
<reference evidence="13 14" key="1">
    <citation type="submission" date="2019-04" db="EMBL/GenBank/DDBJ databases">
        <title>Microbes associate with the intestines of laboratory mice.</title>
        <authorList>
            <person name="Navarre W."/>
            <person name="Wong E."/>
            <person name="Huang K."/>
            <person name="Tropini C."/>
            <person name="Ng K."/>
            <person name="Yu B."/>
        </authorList>
    </citation>
    <scope>NUCLEOTIDE SEQUENCE [LARGE SCALE GENOMIC DNA]</scope>
    <source>
        <strain evidence="13 14">NM62_B4-13</strain>
    </source>
</reference>
<comment type="caution">
    <text evidence="13">The sequence shown here is derived from an EMBL/GenBank/DDBJ whole genome shotgun (WGS) entry which is preliminary data.</text>
</comment>
<dbReference type="InterPro" id="IPR036097">
    <property type="entry name" value="HisK_dim/P_sf"/>
</dbReference>
<dbReference type="RefSeq" id="WP_136007202.1">
    <property type="nucleotide sequence ID" value="NZ_SRYW01000031.1"/>
</dbReference>
<evidence type="ECO:0000256" key="5">
    <source>
        <dbReference type="ARBA" id="ARBA00022679"/>
    </source>
</evidence>
<dbReference type="SMART" id="SM00387">
    <property type="entry name" value="HATPase_c"/>
    <property type="match status" value="1"/>
</dbReference>
<evidence type="ECO:0000256" key="6">
    <source>
        <dbReference type="ARBA" id="ARBA00022692"/>
    </source>
</evidence>
<dbReference type="Gene3D" id="3.30.565.10">
    <property type="entry name" value="Histidine kinase-like ATPase, C-terminal domain"/>
    <property type="match status" value="1"/>
</dbReference>
<evidence type="ECO:0000256" key="8">
    <source>
        <dbReference type="ARBA" id="ARBA00022989"/>
    </source>
</evidence>
<evidence type="ECO:0000256" key="10">
    <source>
        <dbReference type="ARBA" id="ARBA00023136"/>
    </source>
</evidence>
<dbReference type="Pfam" id="PF00512">
    <property type="entry name" value="HisKA"/>
    <property type="match status" value="1"/>
</dbReference>
<dbReference type="PANTHER" id="PTHR45436">
    <property type="entry name" value="SENSOR HISTIDINE KINASE YKOH"/>
    <property type="match status" value="1"/>
</dbReference>
<dbReference type="EMBL" id="SRYW01000031">
    <property type="protein sequence ID" value="TGY31031.1"/>
    <property type="molecule type" value="Genomic_DNA"/>
</dbReference>
<evidence type="ECO:0000256" key="2">
    <source>
        <dbReference type="ARBA" id="ARBA00004141"/>
    </source>
</evidence>
<sequence length="466" mass="51143">MNAPAPDMQASPPWSLRRRLALGLTLTVGGVLAAMFLALDYWIDHEIYQRMDHALLERVRTVSNTLQERDLAQLERLMPEYDPDGHTEFFTVYDHRGHALLHSSSSGGMVLPVGPQRLGTPRYYDVTLPDGHAGRALASRLPGVAPEHAPRLLVVATEREGWDRTERRIHFTLLGGVALALVLVVVLGLLVVQRAFAVLRRAGSHVAAVDVQTPPRPIGADFPVELKPFASAFDTGLRRLYESAARERRFARDAAHELRTPLAEIRVTAESALAGADPAQARHGLQAAIEACARMQRSVDTLLLLSRLESGLEGPSPDPLDLAVLVADTAMALRTAAAQRRIDLRTTLPEAAWVRSDFGIVERIVSNLLRNAIDYAPEGGEVQCRLQRGDGEWWLTVANAAPELEQDDLLQFGRRFWRKQSEGGTAHHAGLGLALTFGLAEVLPLPLRFSLDAGRLSARLGPWPTL</sequence>
<feature type="transmembrane region" description="Helical" evidence="11">
    <location>
        <begin position="20"/>
        <end position="43"/>
    </location>
</feature>
<dbReference type="InterPro" id="IPR003661">
    <property type="entry name" value="HisK_dim/P_dom"/>
</dbReference>
<dbReference type="InterPro" id="IPR036890">
    <property type="entry name" value="HATPase_C_sf"/>
</dbReference>
<evidence type="ECO:0000256" key="11">
    <source>
        <dbReference type="SAM" id="Phobius"/>
    </source>
</evidence>
<keyword evidence="10 11" id="KW-0472">Membrane</keyword>
<evidence type="ECO:0000256" key="9">
    <source>
        <dbReference type="ARBA" id="ARBA00023012"/>
    </source>
</evidence>
<dbReference type="PANTHER" id="PTHR45436:SF15">
    <property type="entry name" value="SENSOR HISTIDINE KINASE CUSS"/>
    <property type="match status" value="1"/>
</dbReference>
<dbReference type="Pfam" id="PF02518">
    <property type="entry name" value="HATPase_c"/>
    <property type="match status" value="1"/>
</dbReference>
<keyword evidence="8 11" id="KW-1133">Transmembrane helix</keyword>
<dbReference type="EC" id="2.7.13.3" evidence="3"/>
<evidence type="ECO:0000256" key="1">
    <source>
        <dbReference type="ARBA" id="ARBA00000085"/>
    </source>
</evidence>
<dbReference type="OrthoDB" id="9809766at2"/>
<dbReference type="SMART" id="SM00388">
    <property type="entry name" value="HisKA"/>
    <property type="match status" value="1"/>
</dbReference>
<dbReference type="PROSITE" id="PS50109">
    <property type="entry name" value="HIS_KIN"/>
    <property type="match status" value="1"/>
</dbReference>
<keyword evidence="5" id="KW-0808">Transferase</keyword>
<organism evidence="13 14">
    <name type="scientific">Stenotrophomonas maltophilia</name>
    <name type="common">Pseudomonas maltophilia</name>
    <name type="synonym">Xanthomonas maltophilia</name>
    <dbReference type="NCBI Taxonomy" id="40324"/>
    <lineage>
        <taxon>Bacteria</taxon>
        <taxon>Pseudomonadati</taxon>
        <taxon>Pseudomonadota</taxon>
        <taxon>Gammaproteobacteria</taxon>
        <taxon>Lysobacterales</taxon>
        <taxon>Lysobacteraceae</taxon>
        <taxon>Stenotrophomonas</taxon>
        <taxon>Stenotrophomonas maltophilia group</taxon>
    </lineage>
</organism>
<protein>
    <recommendedName>
        <fullName evidence="3">histidine kinase</fullName>
        <ecNumber evidence="3">2.7.13.3</ecNumber>
    </recommendedName>
</protein>
<dbReference type="GO" id="GO:0005886">
    <property type="term" value="C:plasma membrane"/>
    <property type="evidence" value="ECO:0007669"/>
    <property type="project" value="TreeGrafter"/>
</dbReference>
<comment type="subcellular location">
    <subcellularLocation>
        <location evidence="2">Membrane</location>
        <topology evidence="2">Multi-pass membrane protein</topology>
    </subcellularLocation>
</comment>
<keyword evidence="9" id="KW-0902">Two-component regulatory system</keyword>
<dbReference type="AlphaFoldDB" id="A0A4S2CRS1"/>
<keyword evidence="4" id="KW-0597">Phosphoprotein</keyword>
<dbReference type="SUPFAM" id="SSF55874">
    <property type="entry name" value="ATPase domain of HSP90 chaperone/DNA topoisomerase II/histidine kinase"/>
    <property type="match status" value="1"/>
</dbReference>
<evidence type="ECO:0000256" key="3">
    <source>
        <dbReference type="ARBA" id="ARBA00012438"/>
    </source>
</evidence>
<dbReference type="CDD" id="cd00082">
    <property type="entry name" value="HisKA"/>
    <property type="match status" value="1"/>
</dbReference>
<evidence type="ECO:0000256" key="7">
    <source>
        <dbReference type="ARBA" id="ARBA00022777"/>
    </source>
</evidence>